<feature type="transmembrane region" description="Helical" evidence="6">
    <location>
        <begin position="165"/>
        <end position="189"/>
    </location>
</feature>
<dbReference type="SUPFAM" id="SSF56091">
    <property type="entry name" value="DNA ligase/mRNA capping enzyme, catalytic domain"/>
    <property type="match status" value="1"/>
</dbReference>
<dbReference type="InterPro" id="IPR004150">
    <property type="entry name" value="NAD_DNA_ligase_OB"/>
</dbReference>
<dbReference type="InterPro" id="IPR013839">
    <property type="entry name" value="DNAligase_adenylation"/>
</dbReference>
<organism evidence="8 9">
    <name type="scientific">Edaphochlamys debaryana</name>
    <dbReference type="NCBI Taxonomy" id="47281"/>
    <lineage>
        <taxon>Eukaryota</taxon>
        <taxon>Viridiplantae</taxon>
        <taxon>Chlorophyta</taxon>
        <taxon>core chlorophytes</taxon>
        <taxon>Chlorophyceae</taxon>
        <taxon>CS clade</taxon>
        <taxon>Chlamydomonadales</taxon>
        <taxon>Chlamydomonadales incertae sedis</taxon>
        <taxon>Edaphochlamys</taxon>
    </lineage>
</organism>
<reference evidence="8" key="1">
    <citation type="journal article" date="2020" name="bioRxiv">
        <title>Comparative genomics of Chlamydomonas.</title>
        <authorList>
            <person name="Craig R.J."/>
            <person name="Hasan A.R."/>
            <person name="Ness R.W."/>
            <person name="Keightley P.D."/>
        </authorList>
    </citation>
    <scope>NUCLEOTIDE SEQUENCE</scope>
    <source>
        <strain evidence="8">CCAP 11/70</strain>
    </source>
</reference>
<dbReference type="AlphaFoldDB" id="A0A835XV96"/>
<name>A0A835XV96_9CHLO</name>
<dbReference type="Pfam" id="PF01653">
    <property type="entry name" value="DNA_ligase_aden"/>
    <property type="match status" value="1"/>
</dbReference>
<dbReference type="InterPro" id="IPR012340">
    <property type="entry name" value="NA-bd_OB-fold"/>
</dbReference>
<dbReference type="GO" id="GO:0003911">
    <property type="term" value="F:DNA ligase (NAD+) activity"/>
    <property type="evidence" value="ECO:0007669"/>
    <property type="project" value="UniProtKB-EC"/>
</dbReference>
<keyword evidence="6" id="KW-0472">Membrane</keyword>
<dbReference type="GO" id="GO:0000166">
    <property type="term" value="F:nucleotide binding"/>
    <property type="evidence" value="ECO:0007669"/>
    <property type="project" value="InterPro"/>
</dbReference>
<evidence type="ECO:0000256" key="5">
    <source>
        <dbReference type="ARBA" id="ARBA00034005"/>
    </source>
</evidence>
<dbReference type="EC" id="6.5.1.2" evidence="1"/>
<dbReference type="SMART" id="SM00532">
    <property type="entry name" value="LIGANc"/>
    <property type="match status" value="1"/>
</dbReference>
<keyword evidence="2" id="KW-0436">Ligase</keyword>
<evidence type="ECO:0000256" key="4">
    <source>
        <dbReference type="ARBA" id="ARBA00023027"/>
    </source>
</evidence>
<keyword evidence="6" id="KW-0812">Transmembrane</keyword>
<dbReference type="Gene3D" id="1.10.150.20">
    <property type="entry name" value="5' to 3' exonuclease, C-terminal subdomain"/>
    <property type="match status" value="1"/>
</dbReference>
<keyword evidence="9" id="KW-1185">Reference proteome</keyword>
<evidence type="ECO:0000313" key="8">
    <source>
        <dbReference type="EMBL" id="KAG2490440.1"/>
    </source>
</evidence>
<dbReference type="Gene3D" id="3.30.470.30">
    <property type="entry name" value="DNA ligase/mRNA capping enzyme"/>
    <property type="match status" value="1"/>
</dbReference>
<dbReference type="Gene3D" id="2.40.50.140">
    <property type="entry name" value="Nucleic acid-binding proteins"/>
    <property type="match status" value="1"/>
</dbReference>
<evidence type="ECO:0000256" key="2">
    <source>
        <dbReference type="ARBA" id="ARBA00022598"/>
    </source>
</evidence>
<protein>
    <recommendedName>
        <fullName evidence="1">DNA ligase (NAD(+))</fullName>
        <ecNumber evidence="1">6.5.1.2</ecNumber>
    </recommendedName>
</protein>
<feature type="domain" description="NAD-dependent DNA ligase N-terminal" evidence="7">
    <location>
        <begin position="459"/>
        <end position="902"/>
    </location>
</feature>
<sequence>MRVAAVVMCSLVDGILSRRPWPGCWAELAADVWRQVAACMPVECRSIAWEAVAVPVAGLAQMLDVDADASGSHCGGGGPPGMAAALAGGALPFLERLLRRSGSMLPRTPQEAGQAARAERLLRALIREGKHLGLERTVMSLLAYGDGLQAAAFMASVTKQRQRTAALLSLGSPGYIGFWLATGVLAAAIDAKVFDGAAVLAQRTERTETWALVLSIAVGEWLPALSSLLWLRLLESARACVATQQAWGTSFRIVMVTSMCAGFLSPSRSGDGWRRDAIRQAGLVPLVGAAMQVFPGPSCGMEESSVADWAVQLACAAPDEVLRAHGDLAWRPEAVRALAQESESSGARLEPVVLCRLAQHLEAGLPEFKGRVLAQPPDPRLPNLLPALSPLLVPPAEARRRLGLPPACANPACVNLAGDSEIALQRQKCGGLAKLAARIERDPTRFFQELRSAYQRRDAAEKRMRALMKEADLAYYNSGTPLLSDAAYDTLRDLLEAEGSGQTRVGAPVTRSRKVHLPHWMGSLDKVKDAKALASWRRKHAGPVVVSDKLDGVSALLVVQADGSLRMYSRGDGREGQDISFLLPRIVPLGLNKKSLVTGTAVRGELIITRDDFQGGLSGRMANARNAVSGIVNSKTPDPDTAAVTRFVAYELVMPAGMAKSAQLKQLRTMGFTTVWSMTSTSLREKAADQLLQLLLSRKEESPFEVDGIVVEHDAGGQAQEPGKNPSYAFAFKSASAQTAAQVSVEHVEWNASKDGLLKPTIVFEPVSLGGVTIRRATGHNAEFIFKFLVGPGAVIEVTRSGDVIPYILCVVRPAPAGPQMPAQRWEWGKTHKDAVLLAGHESRDVLLRQLSYFFKTLGAKGVSDKTVERLFNVGYTTVRAVLDATPAALREIPGFESSKAASTSHAVRSAVAAVSCVDLMSASNAFGAGFGKRKIEAILAGLGRTGRTPDAAMEVTLEQLLALPGVQAKTAEGFLAGLTSFRTFLDTQGLSCGQGRRSLREGTADGAWTSWLRTTLGNGRSVVFTGVRSKALEVEIAAVSGVVRTSVSANTDVIVFADTRGKYEKALQLNAGGRAQIMLLAWADVRRRAEQAGVNV</sequence>
<dbReference type="OrthoDB" id="19145at2759"/>
<evidence type="ECO:0000259" key="7">
    <source>
        <dbReference type="SMART" id="SM00532"/>
    </source>
</evidence>
<comment type="catalytic activity">
    <reaction evidence="5">
        <text>NAD(+) + (deoxyribonucleotide)n-3'-hydroxyl + 5'-phospho-(deoxyribonucleotide)m = (deoxyribonucleotide)n+m + AMP + beta-nicotinamide D-nucleotide.</text>
        <dbReference type="EC" id="6.5.1.2"/>
    </reaction>
</comment>
<gene>
    <name evidence="8" type="ORF">HYH03_011076</name>
</gene>
<dbReference type="InterPro" id="IPR013840">
    <property type="entry name" value="DNAligase_N"/>
</dbReference>
<proteinExistence type="predicted"/>
<evidence type="ECO:0000256" key="1">
    <source>
        <dbReference type="ARBA" id="ARBA00012722"/>
    </source>
</evidence>
<dbReference type="Pfam" id="PF14520">
    <property type="entry name" value="HHH_5"/>
    <property type="match status" value="1"/>
</dbReference>
<comment type="caution">
    <text evidence="8">The sequence shown here is derived from an EMBL/GenBank/DDBJ whole genome shotgun (WGS) entry which is preliminary data.</text>
</comment>
<dbReference type="SUPFAM" id="SSF50249">
    <property type="entry name" value="Nucleic acid-binding proteins"/>
    <property type="match status" value="1"/>
</dbReference>
<dbReference type="EMBL" id="JAEHOE010000061">
    <property type="protein sequence ID" value="KAG2490440.1"/>
    <property type="molecule type" value="Genomic_DNA"/>
</dbReference>
<dbReference type="Proteomes" id="UP000612055">
    <property type="component" value="Unassembled WGS sequence"/>
</dbReference>
<dbReference type="InterPro" id="IPR010995">
    <property type="entry name" value="DNA_repair_Rad51/TF_NusA_a-hlx"/>
</dbReference>
<keyword evidence="4" id="KW-0520">NAD</keyword>
<dbReference type="GO" id="GO:0006281">
    <property type="term" value="P:DNA repair"/>
    <property type="evidence" value="ECO:0007669"/>
    <property type="project" value="InterPro"/>
</dbReference>
<dbReference type="GO" id="GO:0006260">
    <property type="term" value="P:DNA replication"/>
    <property type="evidence" value="ECO:0007669"/>
    <property type="project" value="UniProtKB-KW"/>
</dbReference>
<evidence type="ECO:0000313" key="9">
    <source>
        <dbReference type="Proteomes" id="UP000612055"/>
    </source>
</evidence>
<dbReference type="SUPFAM" id="SSF47794">
    <property type="entry name" value="Rad51 N-terminal domain-like"/>
    <property type="match status" value="1"/>
</dbReference>
<evidence type="ECO:0000256" key="6">
    <source>
        <dbReference type="SAM" id="Phobius"/>
    </source>
</evidence>
<accession>A0A835XV96</accession>
<keyword evidence="6" id="KW-1133">Transmembrane helix</keyword>
<keyword evidence="3" id="KW-0235">DNA replication</keyword>
<dbReference type="Pfam" id="PF03120">
    <property type="entry name" value="OB_DNA_ligase"/>
    <property type="match status" value="1"/>
</dbReference>
<evidence type="ECO:0000256" key="3">
    <source>
        <dbReference type="ARBA" id="ARBA00022705"/>
    </source>
</evidence>